<dbReference type="Pfam" id="PF00582">
    <property type="entry name" value="Usp"/>
    <property type="match status" value="1"/>
</dbReference>
<accession>A0A5M8PV73</accession>
<dbReference type="OrthoDB" id="843225at2759"/>
<feature type="compositionally biased region" description="Basic and acidic residues" evidence="1">
    <location>
        <begin position="288"/>
        <end position="301"/>
    </location>
</feature>
<sequence>MPSPPLPPSPATTPASQPSHRNAIFDDYHRAHAHASTNEAAHQSPQLFVAGASTGDGRRPSIQFETYQSEATLSTASARPKPRKRMSSPPPPTTYETRVSFNTFDNRDATDFALTLQSKHKDYVYTPRSRTFLCGTDQNNYSEFALEWLLDELVDDGDEIVCLRVVGKDSKINSDASVEEGRYKTEAQQLLEQIKAKNKNDEKSVSLVLEFAVGHVQDTIQRMIRIYEPACLVVGTRGRSLGGIQGLLPGSVSKYCLQNSPVPVVVVRPSKKRDKKKQRRLANPSRNGYKDILEKSRMLHKSERNKMVEHPGGEASEKEAKAVAKAIGLESEFTGAFGGLSRKEKSTTDAKGEGSPLGRVISGRSDYTTDDLESPSPTGALSPDVQSSMDARSPEFERLESPAISDNDEDAEDGDEGRDLGGIRPL</sequence>
<dbReference type="Proteomes" id="UP000324767">
    <property type="component" value="Unassembled WGS sequence"/>
</dbReference>
<proteinExistence type="predicted"/>
<dbReference type="Gene3D" id="3.40.50.620">
    <property type="entry name" value="HUPs"/>
    <property type="match status" value="1"/>
</dbReference>
<dbReference type="AlphaFoldDB" id="A0A5M8PV73"/>
<feature type="compositionally biased region" description="Polar residues" evidence="1">
    <location>
        <begin position="63"/>
        <end position="77"/>
    </location>
</feature>
<dbReference type="PANTHER" id="PTHR47815">
    <property type="entry name" value="UNIVERSAL STRESS PROTEIN A FAMILY PROTEIN C25B2.10"/>
    <property type="match status" value="1"/>
</dbReference>
<feature type="domain" description="UspA" evidence="2">
    <location>
        <begin position="130"/>
        <end position="268"/>
    </location>
</feature>
<evidence type="ECO:0000256" key="1">
    <source>
        <dbReference type="SAM" id="MobiDB-lite"/>
    </source>
</evidence>
<name>A0A5M8PV73_9LECA</name>
<feature type="compositionally biased region" description="Basic and acidic residues" evidence="1">
    <location>
        <begin position="417"/>
        <end position="426"/>
    </location>
</feature>
<dbReference type="SUPFAM" id="SSF52402">
    <property type="entry name" value="Adenine nucleotide alpha hydrolases-like"/>
    <property type="match status" value="1"/>
</dbReference>
<dbReference type="PANTHER" id="PTHR47815:SF1">
    <property type="entry name" value="UNIVERSAL STRESS PROTEIN A FAMILY PROTEIN C25B2.10"/>
    <property type="match status" value="1"/>
</dbReference>
<feature type="compositionally biased region" description="Polar residues" evidence="1">
    <location>
        <begin position="375"/>
        <end position="390"/>
    </location>
</feature>
<feature type="compositionally biased region" description="Basic and acidic residues" evidence="1">
    <location>
        <begin position="341"/>
        <end position="352"/>
    </location>
</feature>
<dbReference type="CDD" id="cd23659">
    <property type="entry name" value="USP_At3g01520-like"/>
    <property type="match status" value="1"/>
</dbReference>
<feature type="compositionally biased region" description="Basic residues" evidence="1">
    <location>
        <begin position="269"/>
        <end position="280"/>
    </location>
</feature>
<evidence type="ECO:0000313" key="3">
    <source>
        <dbReference type="EMBL" id="KAA6412561.1"/>
    </source>
</evidence>
<dbReference type="InterPro" id="IPR006015">
    <property type="entry name" value="Universal_stress_UspA"/>
</dbReference>
<dbReference type="InterPro" id="IPR014729">
    <property type="entry name" value="Rossmann-like_a/b/a_fold"/>
</dbReference>
<gene>
    <name evidence="3" type="ORF">FRX48_03552</name>
</gene>
<comment type="caution">
    <text evidence="3">The sequence shown here is derived from an EMBL/GenBank/DDBJ whole genome shotgun (WGS) entry which is preliminary data.</text>
</comment>
<reference evidence="3 4" key="1">
    <citation type="submission" date="2019-09" db="EMBL/GenBank/DDBJ databases">
        <title>The hologenome of the rock-dwelling lichen Lasallia pustulata.</title>
        <authorList>
            <person name="Greshake Tzovaras B."/>
            <person name="Segers F."/>
            <person name="Bicker A."/>
            <person name="Dal Grande F."/>
            <person name="Otte J."/>
            <person name="Hankeln T."/>
            <person name="Schmitt I."/>
            <person name="Ebersberger I."/>
        </authorList>
    </citation>
    <scope>NUCLEOTIDE SEQUENCE [LARGE SCALE GENOMIC DNA]</scope>
    <source>
        <strain evidence="3">A1-1</strain>
    </source>
</reference>
<dbReference type="EMBL" id="VXIT01000005">
    <property type="protein sequence ID" value="KAA6412561.1"/>
    <property type="molecule type" value="Genomic_DNA"/>
</dbReference>
<dbReference type="PRINTS" id="PR01438">
    <property type="entry name" value="UNVRSLSTRESS"/>
</dbReference>
<feature type="region of interest" description="Disordered" evidence="1">
    <location>
        <begin position="269"/>
        <end position="301"/>
    </location>
</feature>
<dbReference type="InterPro" id="IPR006016">
    <property type="entry name" value="UspA"/>
</dbReference>
<evidence type="ECO:0000313" key="4">
    <source>
        <dbReference type="Proteomes" id="UP000324767"/>
    </source>
</evidence>
<evidence type="ECO:0000259" key="2">
    <source>
        <dbReference type="Pfam" id="PF00582"/>
    </source>
</evidence>
<protein>
    <submittedName>
        <fullName evidence="3">Universal stress family domain</fullName>
    </submittedName>
</protein>
<organism evidence="3 4">
    <name type="scientific">Lasallia pustulata</name>
    <dbReference type="NCBI Taxonomy" id="136370"/>
    <lineage>
        <taxon>Eukaryota</taxon>
        <taxon>Fungi</taxon>
        <taxon>Dikarya</taxon>
        <taxon>Ascomycota</taxon>
        <taxon>Pezizomycotina</taxon>
        <taxon>Lecanoromycetes</taxon>
        <taxon>OSLEUM clade</taxon>
        <taxon>Umbilicariomycetidae</taxon>
        <taxon>Umbilicariales</taxon>
        <taxon>Umbilicariaceae</taxon>
        <taxon>Lasallia</taxon>
    </lineage>
</organism>
<feature type="region of interest" description="Disordered" evidence="1">
    <location>
        <begin position="340"/>
        <end position="426"/>
    </location>
</feature>
<feature type="compositionally biased region" description="Pro residues" evidence="1">
    <location>
        <begin position="1"/>
        <end position="11"/>
    </location>
</feature>
<feature type="compositionally biased region" description="Polar residues" evidence="1">
    <location>
        <begin position="35"/>
        <end position="46"/>
    </location>
</feature>
<feature type="compositionally biased region" description="Acidic residues" evidence="1">
    <location>
        <begin position="406"/>
        <end position="416"/>
    </location>
</feature>
<feature type="region of interest" description="Disordered" evidence="1">
    <location>
        <begin position="1"/>
        <end position="95"/>
    </location>
</feature>